<dbReference type="EMBL" id="JAAVTX010000006">
    <property type="protein sequence ID" value="NKE47240.1"/>
    <property type="molecule type" value="Genomic_DNA"/>
</dbReference>
<dbReference type="InterPro" id="IPR036909">
    <property type="entry name" value="Cyt_c-like_dom_sf"/>
</dbReference>
<dbReference type="InterPro" id="IPR009056">
    <property type="entry name" value="Cyt_c-like_dom"/>
</dbReference>
<dbReference type="PROSITE" id="PS51007">
    <property type="entry name" value="CYTC"/>
    <property type="match status" value="1"/>
</dbReference>
<feature type="signal peptide" evidence="5">
    <location>
        <begin position="1"/>
        <end position="30"/>
    </location>
</feature>
<keyword evidence="3 4" id="KW-0408">Iron</keyword>
<keyword evidence="8" id="KW-1185">Reference proteome</keyword>
<keyword evidence="2 4" id="KW-0479">Metal-binding</keyword>
<feature type="chain" id="PRO_5045500274" evidence="5">
    <location>
        <begin position="31"/>
        <end position="156"/>
    </location>
</feature>
<protein>
    <submittedName>
        <fullName evidence="7">Sulfur oxidation c-type cytochrome SoxX</fullName>
    </submittedName>
</protein>
<evidence type="ECO:0000259" key="6">
    <source>
        <dbReference type="PROSITE" id="PS51007"/>
    </source>
</evidence>
<evidence type="ECO:0000256" key="3">
    <source>
        <dbReference type="ARBA" id="ARBA00023004"/>
    </source>
</evidence>
<evidence type="ECO:0000256" key="1">
    <source>
        <dbReference type="ARBA" id="ARBA00022617"/>
    </source>
</evidence>
<dbReference type="Proteomes" id="UP000765160">
    <property type="component" value="Unassembled WGS sequence"/>
</dbReference>
<evidence type="ECO:0000256" key="4">
    <source>
        <dbReference type="PROSITE-ProRule" id="PRU00433"/>
    </source>
</evidence>
<keyword evidence="1 4" id="KW-0349">Heme</keyword>
<accession>A0ABX1F4F5</accession>
<name>A0ABX1F4F5_9PROT</name>
<comment type="caution">
    <text evidence="7">The sequence shown here is derived from an EMBL/GenBank/DDBJ whole genome shotgun (WGS) entry which is preliminary data.</text>
</comment>
<organism evidence="7 8">
    <name type="scientific">Falsiroseomonas frigidaquae</name>
    <dbReference type="NCBI Taxonomy" id="487318"/>
    <lineage>
        <taxon>Bacteria</taxon>
        <taxon>Pseudomonadati</taxon>
        <taxon>Pseudomonadota</taxon>
        <taxon>Alphaproteobacteria</taxon>
        <taxon>Acetobacterales</taxon>
        <taxon>Roseomonadaceae</taxon>
        <taxon>Falsiroseomonas</taxon>
    </lineage>
</organism>
<dbReference type="Gene3D" id="1.10.760.10">
    <property type="entry name" value="Cytochrome c-like domain"/>
    <property type="match status" value="1"/>
</dbReference>
<reference evidence="7 8" key="1">
    <citation type="submission" date="2020-03" db="EMBL/GenBank/DDBJ databases">
        <title>Roseomonas selenitidurans sp. nov. isolated from soil.</title>
        <authorList>
            <person name="Liu H."/>
        </authorList>
    </citation>
    <scope>NUCLEOTIDE SEQUENCE [LARGE SCALE GENOMIC DNA]</scope>
    <source>
        <strain evidence="7 8">JCM 15073</strain>
    </source>
</reference>
<sequence length="156" mass="16872">MPRTGSRRSQPMPSPSILLAFLLLALPAAAQEVVEDAIPRSLTGTPGDATRGRAIVADRQRGLCLLCHSGPFPEEPFQGNLAPSLAGAGSRWTEGQLRLRLVDGKRLNPDSIMPSYHRREGLHRVGPAFQGRTILTAAEIEDVLAFLMTLREEAAP</sequence>
<dbReference type="NCBIfam" id="TIGR04485">
    <property type="entry name" value="thiosulf_SoxX"/>
    <property type="match status" value="1"/>
</dbReference>
<dbReference type="InterPro" id="IPR030999">
    <property type="entry name" value="Thiosulf_SoxX"/>
</dbReference>
<evidence type="ECO:0000313" key="8">
    <source>
        <dbReference type="Proteomes" id="UP000765160"/>
    </source>
</evidence>
<evidence type="ECO:0000313" key="7">
    <source>
        <dbReference type="EMBL" id="NKE47240.1"/>
    </source>
</evidence>
<dbReference type="SUPFAM" id="SSF46626">
    <property type="entry name" value="Cytochrome c"/>
    <property type="match status" value="1"/>
</dbReference>
<feature type="domain" description="Cytochrome c" evidence="6">
    <location>
        <begin position="47"/>
        <end position="151"/>
    </location>
</feature>
<gene>
    <name evidence="7" type="primary">soxX</name>
    <name evidence="7" type="ORF">HB662_20850</name>
</gene>
<evidence type="ECO:0000256" key="2">
    <source>
        <dbReference type="ARBA" id="ARBA00022723"/>
    </source>
</evidence>
<evidence type="ECO:0000256" key="5">
    <source>
        <dbReference type="SAM" id="SignalP"/>
    </source>
</evidence>
<proteinExistence type="predicted"/>
<keyword evidence="5" id="KW-0732">Signal</keyword>